<dbReference type="InterPro" id="IPR009000">
    <property type="entry name" value="Transl_B-barrel_sf"/>
</dbReference>
<sequence>MKFILGKKLGMSQVYGENGNVIPVTVVEVEPNTVVQIKGRDKDGYEAIQIGYGTRKAKNIKSAQKGHFKDLGSFAVLKEFRFDSKGKKSRGEEQESIDSANLTVGQKIDVTIFTPGDSVKVTGTTKGRGFQGVVKRHGFHGMPASHGAHSVLRHAGSIGQRFPQHTLKGMRMAGRMGTNKLTTRGLKIVTVDLENNLLAIKGAVPGNKGGLLMIQSQG</sequence>
<dbReference type="EMBL" id="MGJO01000010">
    <property type="protein sequence ID" value="OGN09870.1"/>
    <property type="molecule type" value="Genomic_DNA"/>
</dbReference>
<dbReference type="HAMAP" id="MF_01325_B">
    <property type="entry name" value="Ribosomal_uL3_B"/>
    <property type="match status" value="1"/>
</dbReference>
<evidence type="ECO:0000256" key="2">
    <source>
        <dbReference type="ARBA" id="ARBA00022730"/>
    </source>
</evidence>
<keyword evidence="4 7" id="KW-0689">Ribosomal protein</keyword>
<dbReference type="Pfam" id="PF00297">
    <property type="entry name" value="Ribosomal_L3"/>
    <property type="match status" value="1"/>
</dbReference>
<dbReference type="InterPro" id="IPR000597">
    <property type="entry name" value="Ribosomal_uL3"/>
</dbReference>
<comment type="similarity">
    <text evidence="1 7">Belongs to the universal ribosomal protein uL3 family.</text>
</comment>
<organism evidence="8 9">
    <name type="scientific">Candidatus Yanofskybacteria bacterium RIFCSPHIGHO2_02_FULL_39_10</name>
    <dbReference type="NCBI Taxonomy" id="1802674"/>
    <lineage>
        <taxon>Bacteria</taxon>
        <taxon>Candidatus Yanofskyibacteriota</taxon>
    </lineage>
</organism>
<evidence type="ECO:0000256" key="3">
    <source>
        <dbReference type="ARBA" id="ARBA00022884"/>
    </source>
</evidence>
<dbReference type="SUPFAM" id="SSF50447">
    <property type="entry name" value="Translation proteins"/>
    <property type="match status" value="1"/>
</dbReference>
<keyword evidence="2 7" id="KW-0699">rRNA-binding</keyword>
<evidence type="ECO:0000256" key="6">
    <source>
        <dbReference type="ARBA" id="ARBA00035243"/>
    </source>
</evidence>
<evidence type="ECO:0000256" key="4">
    <source>
        <dbReference type="ARBA" id="ARBA00022980"/>
    </source>
</evidence>
<dbReference type="Proteomes" id="UP000178908">
    <property type="component" value="Unassembled WGS sequence"/>
</dbReference>
<dbReference type="GO" id="GO:0006412">
    <property type="term" value="P:translation"/>
    <property type="evidence" value="ECO:0007669"/>
    <property type="project" value="UniProtKB-UniRule"/>
</dbReference>
<dbReference type="PANTHER" id="PTHR11229">
    <property type="entry name" value="50S RIBOSOMAL PROTEIN L3"/>
    <property type="match status" value="1"/>
</dbReference>
<evidence type="ECO:0000256" key="7">
    <source>
        <dbReference type="HAMAP-Rule" id="MF_01325"/>
    </source>
</evidence>
<evidence type="ECO:0000313" key="8">
    <source>
        <dbReference type="EMBL" id="OGN09870.1"/>
    </source>
</evidence>
<name>A0A1F8FBC0_9BACT</name>
<evidence type="ECO:0000256" key="1">
    <source>
        <dbReference type="ARBA" id="ARBA00006540"/>
    </source>
</evidence>
<dbReference type="Gene3D" id="3.30.160.810">
    <property type="match status" value="1"/>
</dbReference>
<dbReference type="FunFam" id="2.40.30.10:FF:000004">
    <property type="entry name" value="50S ribosomal protein L3"/>
    <property type="match status" value="1"/>
</dbReference>
<evidence type="ECO:0000313" key="9">
    <source>
        <dbReference type="Proteomes" id="UP000178908"/>
    </source>
</evidence>
<dbReference type="InterPro" id="IPR019927">
    <property type="entry name" value="Ribosomal_uL3_bac/org-type"/>
</dbReference>
<keyword evidence="3 7" id="KW-0694">RNA-binding</keyword>
<dbReference type="AlphaFoldDB" id="A0A1F8FBC0"/>
<dbReference type="GO" id="GO:0022625">
    <property type="term" value="C:cytosolic large ribosomal subunit"/>
    <property type="evidence" value="ECO:0007669"/>
    <property type="project" value="TreeGrafter"/>
</dbReference>
<dbReference type="GO" id="GO:0019843">
    <property type="term" value="F:rRNA binding"/>
    <property type="evidence" value="ECO:0007669"/>
    <property type="project" value="UniProtKB-UniRule"/>
</dbReference>
<dbReference type="NCBIfam" id="TIGR03625">
    <property type="entry name" value="L3_bact"/>
    <property type="match status" value="1"/>
</dbReference>
<reference evidence="8 9" key="1">
    <citation type="journal article" date="2016" name="Nat. Commun.">
        <title>Thousands of microbial genomes shed light on interconnected biogeochemical processes in an aquifer system.</title>
        <authorList>
            <person name="Anantharaman K."/>
            <person name="Brown C.T."/>
            <person name="Hug L.A."/>
            <person name="Sharon I."/>
            <person name="Castelle C.J."/>
            <person name="Probst A.J."/>
            <person name="Thomas B.C."/>
            <person name="Singh A."/>
            <person name="Wilkins M.J."/>
            <person name="Karaoz U."/>
            <person name="Brodie E.L."/>
            <person name="Williams K.H."/>
            <person name="Hubbard S.S."/>
            <person name="Banfield J.F."/>
        </authorList>
    </citation>
    <scope>NUCLEOTIDE SEQUENCE [LARGE SCALE GENOMIC DNA]</scope>
</reference>
<dbReference type="GO" id="GO:0003735">
    <property type="term" value="F:structural constituent of ribosome"/>
    <property type="evidence" value="ECO:0007669"/>
    <property type="project" value="UniProtKB-UniRule"/>
</dbReference>
<protein>
    <recommendedName>
        <fullName evidence="6 7">Large ribosomal subunit protein uL3</fullName>
    </recommendedName>
</protein>
<gene>
    <name evidence="7" type="primary">rplC</name>
    <name evidence="8" type="ORF">A3C61_00345</name>
</gene>
<keyword evidence="5 7" id="KW-0687">Ribonucleoprotein</keyword>
<dbReference type="Gene3D" id="2.40.30.10">
    <property type="entry name" value="Translation factors"/>
    <property type="match status" value="1"/>
</dbReference>
<comment type="caution">
    <text evidence="8">The sequence shown here is derived from an EMBL/GenBank/DDBJ whole genome shotgun (WGS) entry which is preliminary data.</text>
</comment>
<comment type="subunit">
    <text evidence="7">Part of the 50S ribosomal subunit. Forms a cluster with proteins L14 and L19.</text>
</comment>
<evidence type="ECO:0000256" key="5">
    <source>
        <dbReference type="ARBA" id="ARBA00023274"/>
    </source>
</evidence>
<accession>A0A1F8FBC0</accession>
<comment type="function">
    <text evidence="7">One of the primary rRNA binding proteins, it binds directly near the 3'-end of the 23S rRNA, where it nucleates assembly of the 50S subunit.</text>
</comment>
<dbReference type="PANTHER" id="PTHR11229:SF16">
    <property type="entry name" value="LARGE RIBOSOMAL SUBUNIT PROTEIN UL3C"/>
    <property type="match status" value="1"/>
</dbReference>
<proteinExistence type="inferred from homology"/>